<dbReference type="Gene3D" id="3.90.1590.10">
    <property type="entry name" value="glutathione-dependent formaldehyde- activating enzyme (gfa)"/>
    <property type="match status" value="1"/>
</dbReference>
<evidence type="ECO:0000256" key="2">
    <source>
        <dbReference type="ARBA" id="ARBA00022723"/>
    </source>
</evidence>
<dbReference type="GO" id="GO:0016846">
    <property type="term" value="F:carbon-sulfur lyase activity"/>
    <property type="evidence" value="ECO:0007669"/>
    <property type="project" value="InterPro"/>
</dbReference>
<dbReference type="PANTHER" id="PTHR33337:SF30">
    <property type="entry name" value="DUF636 DOMAIN PROTEIN (AFU_ORTHOLOGUE AFUA_1G03180)"/>
    <property type="match status" value="1"/>
</dbReference>
<proteinExistence type="inferred from homology"/>
<accession>A0A507B123</accession>
<dbReference type="RefSeq" id="XP_030998496.1">
    <property type="nucleotide sequence ID" value="XM_031135225.1"/>
</dbReference>
<reference evidence="6 7" key="1">
    <citation type="submission" date="2019-06" db="EMBL/GenBank/DDBJ databases">
        <title>Draft genome sequence of the filamentous fungus Phialemoniopsis curvata isolated from diesel fuel.</title>
        <authorList>
            <person name="Varaljay V.A."/>
            <person name="Lyon W.J."/>
            <person name="Crouch A.L."/>
            <person name="Drake C.E."/>
            <person name="Hollomon J.M."/>
            <person name="Nadeau L.J."/>
            <person name="Nunn H.S."/>
            <person name="Stevenson B.S."/>
            <person name="Bojanowski C.L."/>
            <person name="Crookes-Goodson W.J."/>
        </authorList>
    </citation>
    <scope>NUCLEOTIDE SEQUENCE [LARGE SCALE GENOMIC DNA]</scope>
    <source>
        <strain evidence="6 7">D216</strain>
    </source>
</reference>
<keyword evidence="3" id="KW-0862">Zinc</keyword>
<dbReference type="PROSITE" id="PS51891">
    <property type="entry name" value="CENP_V_GFA"/>
    <property type="match status" value="1"/>
</dbReference>
<dbReference type="InterPro" id="IPR006913">
    <property type="entry name" value="CENP-V/GFA"/>
</dbReference>
<dbReference type="Proteomes" id="UP000319257">
    <property type="component" value="Unassembled WGS sequence"/>
</dbReference>
<dbReference type="InParanoid" id="A0A507B123"/>
<dbReference type="InterPro" id="IPR011057">
    <property type="entry name" value="Mss4-like_sf"/>
</dbReference>
<keyword evidence="4" id="KW-0456">Lyase</keyword>
<keyword evidence="2" id="KW-0479">Metal-binding</keyword>
<dbReference type="AlphaFoldDB" id="A0A507B123"/>
<protein>
    <recommendedName>
        <fullName evidence="5">CENP-V/GFA domain-containing protein</fullName>
    </recommendedName>
</protein>
<dbReference type="SUPFAM" id="SSF51316">
    <property type="entry name" value="Mss4-like"/>
    <property type="match status" value="1"/>
</dbReference>
<evidence type="ECO:0000259" key="5">
    <source>
        <dbReference type="PROSITE" id="PS51891"/>
    </source>
</evidence>
<dbReference type="EMBL" id="SKBQ01000166">
    <property type="protein sequence ID" value="TPX16785.1"/>
    <property type="molecule type" value="Genomic_DNA"/>
</dbReference>
<dbReference type="Pfam" id="PF04828">
    <property type="entry name" value="GFA"/>
    <property type="match status" value="1"/>
</dbReference>
<sequence length="670" mass="74006">MAALQGSCMCGEIAYESSSEPKVTALCHCLDCQKWTGGPYTSNAVVPEEAFKVTKGTPKHYDITGASGKNNRHFFCANCGSSLFTKLDIMPGVVVIKAGGLDNGKASLDKKIDVEFYCKDRVSYLGGIDGAKQEPAFVNRSSYKIFSLKLYEELWIGYGDLTALAEMPEDVARPSRLANLRILNVAAADAARKDLYGDESKEVQSRALESLLRQAAGLHTFRWKGSLMPTPFIRSLYEACPRLQSLLISAHHGDVENDAPQTTSRSIGRTSLAWSFSNLTSFSYHHAQGPAERPPQIVIHICKTSPLLTHLSLSANEIVMDQGAHDRLQHLCVQYQQAGGTPLKLKSLVLGESMYLSKPSPAFPQLTSARQYLSMLTDPSYLEALRICTAGPFLHLKRGVIATRDVVGPEVLPRLRLLGFSESDFATLAFLSREVDRAWLSGLALAVDTHGQELVGVRFNRSSVLLDQFVGRRPDGYIAANHREWYPLAPDAAEWRLRPRGLLLPELGAPEACYLPLFDSVRVLAFRVLAYREDLFSGLEPFADGLRGMEGLEAVWIALLGIPSGKDERAVSFARRLVAAAPEGVGDSGCSRGRLRYICLDTAAGATAWRIHYNEGGEVVMEELDEDENRDARPPEFDWIARNREEQMEEHPYSNLERWGLVQPAVVESD</sequence>
<dbReference type="GO" id="GO:0046872">
    <property type="term" value="F:metal ion binding"/>
    <property type="evidence" value="ECO:0007669"/>
    <property type="project" value="UniProtKB-KW"/>
</dbReference>
<comment type="caution">
    <text evidence="6">The sequence shown here is derived from an EMBL/GenBank/DDBJ whole genome shotgun (WGS) entry which is preliminary data.</text>
</comment>
<evidence type="ECO:0000256" key="3">
    <source>
        <dbReference type="ARBA" id="ARBA00022833"/>
    </source>
</evidence>
<dbReference type="PANTHER" id="PTHR33337">
    <property type="entry name" value="GFA DOMAIN-CONTAINING PROTEIN"/>
    <property type="match status" value="1"/>
</dbReference>
<dbReference type="GeneID" id="41979836"/>
<evidence type="ECO:0000313" key="6">
    <source>
        <dbReference type="EMBL" id="TPX16785.1"/>
    </source>
</evidence>
<organism evidence="6 7">
    <name type="scientific">Thyridium curvatum</name>
    <dbReference type="NCBI Taxonomy" id="1093900"/>
    <lineage>
        <taxon>Eukaryota</taxon>
        <taxon>Fungi</taxon>
        <taxon>Dikarya</taxon>
        <taxon>Ascomycota</taxon>
        <taxon>Pezizomycotina</taxon>
        <taxon>Sordariomycetes</taxon>
        <taxon>Sordariomycetidae</taxon>
        <taxon>Thyridiales</taxon>
        <taxon>Thyridiaceae</taxon>
        <taxon>Thyridium</taxon>
    </lineage>
</organism>
<evidence type="ECO:0000313" key="7">
    <source>
        <dbReference type="Proteomes" id="UP000319257"/>
    </source>
</evidence>
<name>A0A507B123_9PEZI</name>
<gene>
    <name evidence="6" type="ORF">E0L32_012389</name>
</gene>
<comment type="similarity">
    <text evidence="1">Belongs to the Gfa family.</text>
</comment>
<evidence type="ECO:0000256" key="4">
    <source>
        <dbReference type="ARBA" id="ARBA00023239"/>
    </source>
</evidence>
<feature type="domain" description="CENP-V/GFA" evidence="5">
    <location>
        <begin position="4"/>
        <end position="118"/>
    </location>
</feature>
<dbReference type="OrthoDB" id="2212170at2759"/>
<keyword evidence="7" id="KW-1185">Reference proteome</keyword>
<evidence type="ECO:0000256" key="1">
    <source>
        <dbReference type="ARBA" id="ARBA00005495"/>
    </source>
</evidence>